<feature type="domain" description="ABC transmembrane type-1" evidence="7">
    <location>
        <begin position="66"/>
        <end position="247"/>
    </location>
</feature>
<dbReference type="Pfam" id="PF00528">
    <property type="entry name" value="BPD_transp_1"/>
    <property type="match status" value="1"/>
</dbReference>
<comment type="subcellular location">
    <subcellularLocation>
        <location evidence="6">Cell membrane</location>
        <topology evidence="6">Multi-pass membrane protein</topology>
    </subcellularLocation>
    <subcellularLocation>
        <location evidence="1">Membrane</location>
        <topology evidence="1">Multi-pass membrane protein</topology>
    </subcellularLocation>
</comment>
<feature type="transmembrane region" description="Helical" evidence="6">
    <location>
        <begin position="66"/>
        <end position="91"/>
    </location>
</feature>
<gene>
    <name evidence="8" type="ORF">SAMN04489717_4096</name>
</gene>
<dbReference type="EMBL" id="LT629732">
    <property type="protein sequence ID" value="SDS84990.1"/>
    <property type="molecule type" value="Genomic_DNA"/>
</dbReference>
<feature type="transmembrane region" description="Helical" evidence="6">
    <location>
        <begin position="227"/>
        <end position="247"/>
    </location>
</feature>
<keyword evidence="5 6" id="KW-0472">Membrane</keyword>
<keyword evidence="9" id="KW-1185">Reference proteome</keyword>
<evidence type="ECO:0000256" key="2">
    <source>
        <dbReference type="ARBA" id="ARBA00022448"/>
    </source>
</evidence>
<evidence type="ECO:0000256" key="5">
    <source>
        <dbReference type="ARBA" id="ARBA00023136"/>
    </source>
</evidence>
<dbReference type="STRING" id="117157.SAMN04489717_4096"/>
<protein>
    <submittedName>
        <fullName evidence="8">Osmoprotectant transport system permease protein</fullName>
    </submittedName>
</protein>
<dbReference type="PANTHER" id="PTHR30177:SF4">
    <property type="entry name" value="OSMOPROTECTANT IMPORT PERMEASE PROTEIN OSMW"/>
    <property type="match status" value="1"/>
</dbReference>
<dbReference type="PANTHER" id="PTHR30177">
    <property type="entry name" value="GLYCINE BETAINE/L-PROLINE TRANSPORT SYSTEM PERMEASE PROTEIN PROW"/>
    <property type="match status" value="1"/>
</dbReference>
<evidence type="ECO:0000313" key="8">
    <source>
        <dbReference type="EMBL" id="SDS84990.1"/>
    </source>
</evidence>
<organism evidence="8 9">
    <name type="scientific">Actinopolymorpha singaporensis</name>
    <dbReference type="NCBI Taxonomy" id="117157"/>
    <lineage>
        <taxon>Bacteria</taxon>
        <taxon>Bacillati</taxon>
        <taxon>Actinomycetota</taxon>
        <taxon>Actinomycetes</taxon>
        <taxon>Propionibacteriales</taxon>
        <taxon>Actinopolymorphaceae</taxon>
        <taxon>Actinopolymorpha</taxon>
    </lineage>
</organism>
<feature type="transmembrane region" description="Helical" evidence="6">
    <location>
        <begin position="26"/>
        <end position="46"/>
    </location>
</feature>
<proteinExistence type="inferred from homology"/>
<evidence type="ECO:0000256" key="6">
    <source>
        <dbReference type="RuleBase" id="RU363032"/>
    </source>
</evidence>
<evidence type="ECO:0000256" key="4">
    <source>
        <dbReference type="ARBA" id="ARBA00022989"/>
    </source>
</evidence>
<dbReference type="CDD" id="cd06261">
    <property type="entry name" value="TM_PBP2"/>
    <property type="match status" value="1"/>
</dbReference>
<dbReference type="Proteomes" id="UP000198983">
    <property type="component" value="Chromosome I"/>
</dbReference>
<dbReference type="GO" id="GO:0031460">
    <property type="term" value="P:glycine betaine transport"/>
    <property type="evidence" value="ECO:0007669"/>
    <property type="project" value="TreeGrafter"/>
</dbReference>
<dbReference type="GO" id="GO:0055085">
    <property type="term" value="P:transmembrane transport"/>
    <property type="evidence" value="ECO:0007669"/>
    <property type="project" value="InterPro"/>
</dbReference>
<evidence type="ECO:0000313" key="9">
    <source>
        <dbReference type="Proteomes" id="UP000198983"/>
    </source>
</evidence>
<keyword evidence="3 6" id="KW-0812">Transmembrane</keyword>
<dbReference type="AlphaFoldDB" id="A0A1H1VKE3"/>
<name>A0A1H1VKE3_9ACTN</name>
<dbReference type="PROSITE" id="PS50928">
    <property type="entry name" value="ABC_TM1"/>
    <property type="match status" value="1"/>
</dbReference>
<dbReference type="SUPFAM" id="SSF161098">
    <property type="entry name" value="MetI-like"/>
    <property type="match status" value="1"/>
</dbReference>
<dbReference type="Gene3D" id="1.10.3720.10">
    <property type="entry name" value="MetI-like"/>
    <property type="match status" value="1"/>
</dbReference>
<comment type="similarity">
    <text evidence="6">Belongs to the binding-protein-dependent transport system permease family.</text>
</comment>
<accession>A0A1H1VKE3</accession>
<feature type="transmembrane region" description="Helical" evidence="6">
    <location>
        <begin position="174"/>
        <end position="207"/>
    </location>
</feature>
<evidence type="ECO:0000256" key="3">
    <source>
        <dbReference type="ARBA" id="ARBA00022692"/>
    </source>
</evidence>
<dbReference type="GO" id="GO:0005886">
    <property type="term" value="C:plasma membrane"/>
    <property type="evidence" value="ECO:0007669"/>
    <property type="project" value="UniProtKB-SubCell"/>
</dbReference>
<evidence type="ECO:0000259" key="7">
    <source>
        <dbReference type="PROSITE" id="PS50928"/>
    </source>
</evidence>
<dbReference type="InterPro" id="IPR035906">
    <property type="entry name" value="MetI-like_sf"/>
</dbReference>
<dbReference type="RefSeq" id="WP_241827531.1">
    <property type="nucleotide sequence ID" value="NZ_LT629732.1"/>
</dbReference>
<sequence length="259" mass="26785">MSAATANPDALELTEDAPGRPARLRWIGQPVVVALMVGVVVAYVQFAHHDAVTARQLNLATLANRTWEHIVLAAVSTAVVLVIALPLGVILTRRRTRAAAPVIVALANIGQSAPAIGLLVLLALWLGLGFSTTIIALAAYAILPVLRNTITGIQGVDPNLVEAGRGMGMSATRVLLRIEVVLAVPVILAGIRVALVLLVGTATLATFVDGGGLGSLITSGITLQRTSVLVVGAVLVAALALLIDWLGRVVEEVARPKGM</sequence>
<evidence type="ECO:0000256" key="1">
    <source>
        <dbReference type="ARBA" id="ARBA00004141"/>
    </source>
</evidence>
<dbReference type="InterPro" id="IPR000515">
    <property type="entry name" value="MetI-like"/>
</dbReference>
<reference evidence="8 9" key="1">
    <citation type="submission" date="2016-10" db="EMBL/GenBank/DDBJ databases">
        <authorList>
            <person name="de Groot N.N."/>
        </authorList>
    </citation>
    <scope>NUCLEOTIDE SEQUENCE [LARGE SCALE GENOMIC DNA]</scope>
    <source>
        <strain evidence="8 9">DSM 22024</strain>
    </source>
</reference>
<feature type="transmembrane region" description="Helical" evidence="6">
    <location>
        <begin position="122"/>
        <end position="143"/>
    </location>
</feature>
<keyword evidence="2 6" id="KW-0813">Transport</keyword>
<keyword evidence="4 6" id="KW-1133">Transmembrane helix</keyword>
<feature type="transmembrane region" description="Helical" evidence="6">
    <location>
        <begin position="98"/>
        <end position="116"/>
    </location>
</feature>
<dbReference type="InterPro" id="IPR051204">
    <property type="entry name" value="ABC_transp_perm/SBD"/>
</dbReference>